<name>A0AAV0Y7T6_9HEMI</name>
<keyword evidence="1" id="KW-0479">Metal-binding</keyword>
<comment type="caution">
    <text evidence="7">The sequence shown here is derived from an EMBL/GenBank/DDBJ whole genome shotgun (WGS) entry which is preliminary data.</text>
</comment>
<dbReference type="Pfam" id="PF12017">
    <property type="entry name" value="Tnp_P_element"/>
    <property type="match status" value="1"/>
</dbReference>
<dbReference type="InterPro" id="IPR048367">
    <property type="entry name" value="TNP-like_RNaseH_C"/>
</dbReference>
<dbReference type="AlphaFoldDB" id="A0AAV0Y7T6"/>
<dbReference type="Pfam" id="PF21787">
    <property type="entry name" value="TNP-like_RNaseH_N"/>
    <property type="match status" value="1"/>
</dbReference>
<dbReference type="InterPro" id="IPR021896">
    <property type="entry name" value="THAP9-like_HTH"/>
</dbReference>
<organism evidence="7 8">
    <name type="scientific">Macrosiphum euphorbiae</name>
    <name type="common">potato aphid</name>
    <dbReference type="NCBI Taxonomy" id="13131"/>
    <lineage>
        <taxon>Eukaryota</taxon>
        <taxon>Metazoa</taxon>
        <taxon>Ecdysozoa</taxon>
        <taxon>Arthropoda</taxon>
        <taxon>Hexapoda</taxon>
        <taxon>Insecta</taxon>
        <taxon>Pterygota</taxon>
        <taxon>Neoptera</taxon>
        <taxon>Paraneoptera</taxon>
        <taxon>Hemiptera</taxon>
        <taxon>Sternorrhyncha</taxon>
        <taxon>Aphidomorpha</taxon>
        <taxon>Aphidoidea</taxon>
        <taxon>Aphididae</taxon>
        <taxon>Macrosiphini</taxon>
        <taxon>Macrosiphum</taxon>
    </lineage>
</organism>
<evidence type="ECO:0000256" key="2">
    <source>
        <dbReference type="ARBA" id="ARBA00022771"/>
    </source>
</evidence>
<dbReference type="EMBL" id="CARXXK010001349">
    <property type="protein sequence ID" value="CAI6375501.1"/>
    <property type="molecule type" value="Genomic_DNA"/>
</dbReference>
<protein>
    <recommendedName>
        <fullName evidence="6">THAP-type domain-containing protein</fullName>
    </recommendedName>
</protein>
<dbReference type="PROSITE" id="PS50950">
    <property type="entry name" value="ZF_THAP"/>
    <property type="match status" value="1"/>
</dbReference>
<dbReference type="Pfam" id="PF05485">
    <property type="entry name" value="THAP"/>
    <property type="match status" value="1"/>
</dbReference>
<keyword evidence="2 5" id="KW-0863">Zinc-finger</keyword>
<evidence type="ECO:0000313" key="8">
    <source>
        <dbReference type="Proteomes" id="UP001160148"/>
    </source>
</evidence>
<keyword evidence="3" id="KW-0862">Zinc</keyword>
<evidence type="ECO:0000256" key="5">
    <source>
        <dbReference type="PROSITE-ProRule" id="PRU00309"/>
    </source>
</evidence>
<evidence type="ECO:0000256" key="4">
    <source>
        <dbReference type="ARBA" id="ARBA00023125"/>
    </source>
</evidence>
<gene>
    <name evidence="7" type="ORF">MEUPH1_LOCUS28993</name>
</gene>
<dbReference type="InterPro" id="IPR048366">
    <property type="entry name" value="TNP-like_GBD"/>
</dbReference>
<dbReference type="InterPro" id="IPR006612">
    <property type="entry name" value="THAP_Znf"/>
</dbReference>
<sequence length="886" mass="102096">MSGNKCQYLNCGKSKKMFPNLKMYRFPKDERKELWIINSGNTNLFSIEPDKLHNRYICQEHFPPESFIQNFTQNRLIDTAIPYNYKSDAQPSTSSGFDKNDKSEQEYNILKSTPTKTYYTRSKSDIVELVFPSPPSMFSTPQKIKITNIIDMPSPNLKMKSNLIEIDTPRKINLKKKLKQKNKLIHNKITHISKLKKRVQTFNTRNNVKNSINIHNFPSINSKAIVTMQLKDRRRPWTLNEKNLALNLYYKSPTAYKFLRTQKVNLPGPSTIRRWIGQSKFLPGFSKLFFSHIQKKFESSDYKEKACTVCFDEMYIKEFIEYSKEFDFIEGFEDLGHYGRTNKSANCVLVFMAQGIYSPWKFPIAYFLAHSGVNKTILKNLIIDVLQKLFEVGLCPKIIVCDQGTNNQSALKSLDVSEDNPFFFINDNKIFSLFDVPHLLKSIRNNLINACFIKDNKIISFDDIKKTYELDKQNHKSRSLVKITDAHIYPSSFQKMRVKLAAQLLSNSMSAAIRTCIQTGQLQSNTSSNTADFIEFINNLFDCLNSRSLYSNNPYLCALTDVGTVKNFLIGASEYFINLQKLKKGKLTQPPCFKGFTQTINGVLQFFEAEKSNDIVFLMTNRLNQDRLENLFSIFRQNGGYNKNPTARTIRTSIRSNCIFSLCTSKGTNCEAAQEDANPVIIDPVRPLNKIDFNSSTSSSSSDTECNSNLSLCILSSDEDSVNIDNNTDVSLEDCSVTYFAGYLGYKCMNKFNCNQCQLELFMDKNLNDKKQLLLINKNYISINNESGLKAPSNNFNNVVNKMLNIFENNYEKYLNKKKIRFQLTELVKNNKTVIKWLDESMKNCLEHKMYIIDQLLICKIFNKTKMFSTTSKLAKLSKLKILNHI</sequence>
<dbReference type="PANTHER" id="PTHR47577:SF2">
    <property type="entry name" value="THAP DOMAIN CONTAINING 9"/>
    <property type="match status" value="1"/>
</dbReference>
<dbReference type="GO" id="GO:0003677">
    <property type="term" value="F:DNA binding"/>
    <property type="evidence" value="ECO:0007669"/>
    <property type="project" value="UniProtKB-UniRule"/>
</dbReference>
<dbReference type="SUPFAM" id="SSF57716">
    <property type="entry name" value="Glucocorticoid receptor-like (DNA-binding domain)"/>
    <property type="match status" value="1"/>
</dbReference>
<evidence type="ECO:0000259" key="6">
    <source>
        <dbReference type="PROSITE" id="PS50950"/>
    </source>
</evidence>
<dbReference type="Pfam" id="PF21789">
    <property type="entry name" value="TNP-like_RNaseH_C"/>
    <property type="match status" value="1"/>
</dbReference>
<keyword evidence="8" id="KW-1185">Reference proteome</keyword>
<reference evidence="7 8" key="1">
    <citation type="submission" date="2023-01" db="EMBL/GenBank/DDBJ databases">
        <authorList>
            <person name="Whitehead M."/>
        </authorList>
    </citation>
    <scope>NUCLEOTIDE SEQUENCE [LARGE SCALE GENOMIC DNA]</scope>
</reference>
<dbReference type="GO" id="GO:0008270">
    <property type="term" value="F:zinc ion binding"/>
    <property type="evidence" value="ECO:0007669"/>
    <property type="project" value="UniProtKB-KW"/>
</dbReference>
<dbReference type="SMART" id="SM00980">
    <property type="entry name" value="THAP"/>
    <property type="match status" value="1"/>
</dbReference>
<dbReference type="Pfam" id="PF21788">
    <property type="entry name" value="TNP-like_GBD"/>
    <property type="match status" value="1"/>
</dbReference>
<evidence type="ECO:0000313" key="7">
    <source>
        <dbReference type="EMBL" id="CAI6375501.1"/>
    </source>
</evidence>
<feature type="domain" description="THAP-type" evidence="6">
    <location>
        <begin position="1"/>
        <end position="85"/>
    </location>
</feature>
<evidence type="ECO:0000256" key="3">
    <source>
        <dbReference type="ARBA" id="ARBA00022833"/>
    </source>
</evidence>
<dbReference type="PANTHER" id="PTHR47577">
    <property type="entry name" value="THAP DOMAIN-CONTAINING PROTEIN 6"/>
    <property type="match status" value="1"/>
</dbReference>
<keyword evidence="4 5" id="KW-0238">DNA-binding</keyword>
<dbReference type="InterPro" id="IPR048365">
    <property type="entry name" value="TNP-like_RNaseH_N"/>
</dbReference>
<proteinExistence type="predicted"/>
<accession>A0AAV0Y7T6</accession>
<dbReference type="Proteomes" id="UP001160148">
    <property type="component" value="Unassembled WGS sequence"/>
</dbReference>
<evidence type="ECO:0000256" key="1">
    <source>
        <dbReference type="ARBA" id="ARBA00022723"/>
    </source>
</evidence>